<comment type="function">
    <text evidence="1">Multidrug efflux pump.</text>
</comment>
<dbReference type="PIRSF" id="PIRSF006603">
    <property type="entry name" value="DinF"/>
    <property type="match status" value="1"/>
</dbReference>
<keyword evidence="11 13" id="KW-0472">Membrane</keyword>
<evidence type="ECO:0000256" key="13">
    <source>
        <dbReference type="SAM" id="Phobius"/>
    </source>
</evidence>
<comment type="similarity">
    <text evidence="3">Belongs to the multi antimicrobial extrusion (MATE) (TC 2.A.66.1) family.</text>
</comment>
<dbReference type="PANTHER" id="PTHR43298">
    <property type="entry name" value="MULTIDRUG RESISTANCE PROTEIN NORM-RELATED"/>
    <property type="match status" value="1"/>
</dbReference>
<evidence type="ECO:0000256" key="11">
    <source>
        <dbReference type="ARBA" id="ARBA00023136"/>
    </source>
</evidence>
<feature type="transmembrane region" description="Helical" evidence="13">
    <location>
        <begin position="134"/>
        <end position="157"/>
    </location>
</feature>
<accession>A0A141GNH9</accession>
<dbReference type="InterPro" id="IPR050222">
    <property type="entry name" value="MATE_MdtK"/>
</dbReference>
<feature type="transmembrane region" description="Helical" evidence="13">
    <location>
        <begin position="169"/>
        <end position="190"/>
    </location>
</feature>
<organism evidence="14">
    <name type="scientific">uncultured firmicutes bacterium contig_61</name>
    <dbReference type="NCBI Taxonomy" id="1643555"/>
    <lineage>
        <taxon>Bacteria</taxon>
        <taxon>Bacillati</taxon>
        <taxon>Bacillota</taxon>
        <taxon>environmental samples</taxon>
    </lineage>
</organism>
<keyword evidence="8 13" id="KW-0812">Transmembrane</keyword>
<feature type="transmembrane region" description="Helical" evidence="13">
    <location>
        <begin position="320"/>
        <end position="348"/>
    </location>
</feature>
<dbReference type="NCBIfam" id="TIGR00797">
    <property type="entry name" value="matE"/>
    <property type="match status" value="1"/>
</dbReference>
<dbReference type="GO" id="GO:0042910">
    <property type="term" value="F:xenobiotic transmembrane transporter activity"/>
    <property type="evidence" value="ECO:0007669"/>
    <property type="project" value="InterPro"/>
</dbReference>
<evidence type="ECO:0000313" key="14">
    <source>
        <dbReference type="EMBL" id="ALL53607.1"/>
    </source>
</evidence>
<dbReference type="InterPro" id="IPR002528">
    <property type="entry name" value="MATE_fam"/>
</dbReference>
<evidence type="ECO:0000256" key="2">
    <source>
        <dbReference type="ARBA" id="ARBA00004651"/>
    </source>
</evidence>
<dbReference type="EMBL" id="KP867045">
    <property type="protein sequence ID" value="ALL53607.1"/>
    <property type="molecule type" value="Genomic_DNA"/>
</dbReference>
<evidence type="ECO:0000256" key="4">
    <source>
        <dbReference type="ARBA" id="ARBA00020268"/>
    </source>
</evidence>
<dbReference type="GO" id="GO:0015297">
    <property type="term" value="F:antiporter activity"/>
    <property type="evidence" value="ECO:0007669"/>
    <property type="project" value="UniProtKB-KW"/>
</dbReference>
<reference evidence="14" key="1">
    <citation type="submission" date="2015-02" db="EMBL/GenBank/DDBJ databases">
        <authorList>
            <person name="Chooi Y.-H."/>
        </authorList>
    </citation>
    <scope>NUCLEOTIDE SEQUENCE</scope>
</reference>
<feature type="transmembrane region" description="Helical" evidence="13">
    <location>
        <begin position="284"/>
        <end position="308"/>
    </location>
</feature>
<comment type="subcellular location">
    <subcellularLocation>
        <location evidence="2">Cell membrane</location>
        <topology evidence="2">Multi-pass membrane protein</topology>
    </subcellularLocation>
</comment>
<feature type="transmembrane region" description="Helical" evidence="13">
    <location>
        <begin position="93"/>
        <end position="114"/>
    </location>
</feature>
<feature type="transmembrane region" description="Helical" evidence="13">
    <location>
        <begin position="259"/>
        <end position="278"/>
    </location>
</feature>
<sequence>MELTVTQEKLFTNHDLMRLLLPLFIEQFLAIAVGLADQIMVAYVGESAVSAVSLVDSINILIINIFAALATGGAVVAGQFIGQKNYDLANQAGFQLFLLVGIISLGVTGLMYAMRHFILTVVFGKIEADVATYAWTYMNITFASVPFIALYNAGAAIFRSMRDSRTTMIVSIITNLINVSGNAIGVFVLQLGISGVAYPTLISRMAGAFIIIALLFDQRKLIHLSRRLSFRFNRYMVRNILKIGIPNGIENSMFQLGKILLLSVISAFGTAATTANAIGNTVSAFAILPGVAIGLGLVTIVSQCVGAGNYDDARLYTKKLIFLVIISHLFVNGLLVLALPLIITIYHLSTETAVLTRQVIIFHSIFAATIWPLAFTLPNTLRAANDVRFAMGVSVFSMWVFRIGLGIYLAKYTALGMISIWIAMIADWIVRSIFFILRFHGKRWEKHRPQPPILS</sequence>
<evidence type="ECO:0000256" key="7">
    <source>
        <dbReference type="ARBA" id="ARBA00022475"/>
    </source>
</evidence>
<evidence type="ECO:0000256" key="6">
    <source>
        <dbReference type="ARBA" id="ARBA00022449"/>
    </source>
</evidence>
<evidence type="ECO:0000256" key="10">
    <source>
        <dbReference type="ARBA" id="ARBA00023065"/>
    </source>
</evidence>
<evidence type="ECO:0000256" key="1">
    <source>
        <dbReference type="ARBA" id="ARBA00003408"/>
    </source>
</evidence>
<dbReference type="PANTHER" id="PTHR43298:SF2">
    <property type="entry name" value="FMN_FAD EXPORTER YEEO-RELATED"/>
    <property type="match status" value="1"/>
</dbReference>
<name>A0A141GNH9_9FIRM</name>
<dbReference type="InterPro" id="IPR048279">
    <property type="entry name" value="MdtK-like"/>
</dbReference>
<dbReference type="CDD" id="cd13137">
    <property type="entry name" value="MATE_NorM_like"/>
    <property type="match status" value="1"/>
</dbReference>
<evidence type="ECO:0000256" key="5">
    <source>
        <dbReference type="ARBA" id="ARBA00022448"/>
    </source>
</evidence>
<keyword evidence="9 13" id="KW-1133">Transmembrane helix</keyword>
<evidence type="ECO:0000256" key="3">
    <source>
        <dbReference type="ARBA" id="ARBA00010199"/>
    </source>
</evidence>
<feature type="transmembrane region" description="Helical" evidence="13">
    <location>
        <begin position="389"/>
        <end position="409"/>
    </location>
</feature>
<proteinExistence type="inferred from homology"/>
<evidence type="ECO:0000256" key="8">
    <source>
        <dbReference type="ARBA" id="ARBA00022692"/>
    </source>
</evidence>
<dbReference type="GO" id="GO:0005886">
    <property type="term" value="C:plasma membrane"/>
    <property type="evidence" value="ECO:0007669"/>
    <property type="project" value="UniProtKB-SubCell"/>
</dbReference>
<keyword evidence="10" id="KW-0406">Ion transport</keyword>
<keyword evidence="6" id="KW-0050">Antiport</keyword>
<feature type="transmembrane region" description="Helical" evidence="13">
    <location>
        <begin position="415"/>
        <end position="437"/>
    </location>
</feature>
<evidence type="ECO:0000256" key="12">
    <source>
        <dbReference type="ARBA" id="ARBA00031636"/>
    </source>
</evidence>
<evidence type="ECO:0000256" key="9">
    <source>
        <dbReference type="ARBA" id="ARBA00022989"/>
    </source>
</evidence>
<feature type="transmembrane region" description="Helical" evidence="13">
    <location>
        <begin position="360"/>
        <end position="377"/>
    </location>
</feature>
<keyword evidence="7" id="KW-1003">Cell membrane</keyword>
<feature type="transmembrane region" description="Helical" evidence="13">
    <location>
        <begin position="196"/>
        <end position="216"/>
    </location>
</feature>
<feature type="transmembrane region" description="Helical" evidence="13">
    <location>
        <begin position="57"/>
        <end position="81"/>
    </location>
</feature>
<dbReference type="AlphaFoldDB" id="A0A141GNH9"/>
<protein>
    <recommendedName>
        <fullName evidence="4">Probable multidrug resistance protein NorM</fullName>
    </recommendedName>
    <alternativeName>
        <fullName evidence="12">Multidrug-efflux transporter</fullName>
    </alternativeName>
</protein>
<feature type="transmembrane region" description="Helical" evidence="13">
    <location>
        <begin position="20"/>
        <end position="45"/>
    </location>
</feature>
<keyword evidence="5" id="KW-0813">Transport</keyword>
<dbReference type="GO" id="GO:0006811">
    <property type="term" value="P:monoatomic ion transport"/>
    <property type="evidence" value="ECO:0007669"/>
    <property type="project" value="UniProtKB-KW"/>
</dbReference>
<dbReference type="Pfam" id="PF01554">
    <property type="entry name" value="MatE"/>
    <property type="match status" value="2"/>
</dbReference>